<feature type="domain" description="Protein FecR C-terminal" evidence="3">
    <location>
        <begin position="316"/>
        <end position="382"/>
    </location>
</feature>
<dbReference type="Pfam" id="PF16344">
    <property type="entry name" value="FecR_C"/>
    <property type="match status" value="1"/>
</dbReference>
<dbReference type="InterPro" id="IPR006860">
    <property type="entry name" value="FecR"/>
</dbReference>
<dbReference type="Gene3D" id="3.55.50.30">
    <property type="match status" value="1"/>
</dbReference>
<feature type="transmembrane region" description="Helical" evidence="1">
    <location>
        <begin position="83"/>
        <end position="104"/>
    </location>
</feature>
<sequence>MEFTFRRLLEKYLTDSISESEKATLFEMLQSSDYESELEQIIDNGFLEGKISGLADPGRAKALFDKITVAGQMYHKPSISRRLRYTTAAAAAILLLISVTIYTVRKTNNTSISGKGKTDGEIVPGSDKAMLTLTDGSVIILDSTGSRAIKQGNTAISQHSGQLQYLQQDQETVSGLNTLTTPRGGQYRLRLPDGSDIWLNAASSITYPTAFTGSRRKVAITGEVYMEIARNENMPFEVSVNGIEITVLGTRFNVNAYKDEPSITTTLLEGAVKVSRGNNDQLLMPGQQEQLLPNGKIEIVNDIDTASVVAWKNGMFSFNDADIPAVMRQVNRWYDAEIVYQSEVSQHFMGSIPRTVPISKLLTMLELTGRLHFRIDGRKIIVTR</sequence>
<dbReference type="AlphaFoldDB" id="A0A6N8JBU1"/>
<dbReference type="PIRSF" id="PIRSF018266">
    <property type="entry name" value="FecR"/>
    <property type="match status" value="1"/>
</dbReference>
<reference evidence="4 5" key="1">
    <citation type="submission" date="2019-12" db="EMBL/GenBank/DDBJ databases">
        <title>The draft genomic sequence of strain Chitinophaga oryziterrae JCM 16595.</title>
        <authorList>
            <person name="Zhang X."/>
        </authorList>
    </citation>
    <scope>NUCLEOTIDE SEQUENCE [LARGE SCALE GENOMIC DNA]</scope>
    <source>
        <strain evidence="4 5">JCM 16595</strain>
    </source>
</reference>
<evidence type="ECO:0000313" key="4">
    <source>
        <dbReference type="EMBL" id="MVT41918.1"/>
    </source>
</evidence>
<dbReference type="EMBL" id="WRXO01000004">
    <property type="protein sequence ID" value="MVT41918.1"/>
    <property type="molecule type" value="Genomic_DNA"/>
</dbReference>
<evidence type="ECO:0000313" key="5">
    <source>
        <dbReference type="Proteomes" id="UP000468388"/>
    </source>
</evidence>
<dbReference type="InterPro" id="IPR032508">
    <property type="entry name" value="FecR_C"/>
</dbReference>
<dbReference type="Proteomes" id="UP000468388">
    <property type="component" value="Unassembled WGS sequence"/>
</dbReference>
<dbReference type="PANTHER" id="PTHR30273:SF2">
    <property type="entry name" value="PROTEIN FECR"/>
    <property type="match status" value="1"/>
</dbReference>
<evidence type="ECO:0000259" key="2">
    <source>
        <dbReference type="Pfam" id="PF04773"/>
    </source>
</evidence>
<dbReference type="PANTHER" id="PTHR30273">
    <property type="entry name" value="PERIPLASMIC SIGNAL SENSOR AND SIGMA FACTOR ACTIVATOR FECR-RELATED"/>
    <property type="match status" value="1"/>
</dbReference>
<organism evidence="4 5">
    <name type="scientific">Chitinophaga oryziterrae</name>
    <dbReference type="NCBI Taxonomy" id="1031224"/>
    <lineage>
        <taxon>Bacteria</taxon>
        <taxon>Pseudomonadati</taxon>
        <taxon>Bacteroidota</taxon>
        <taxon>Chitinophagia</taxon>
        <taxon>Chitinophagales</taxon>
        <taxon>Chitinophagaceae</taxon>
        <taxon>Chitinophaga</taxon>
    </lineage>
</organism>
<dbReference type="GO" id="GO:0016989">
    <property type="term" value="F:sigma factor antagonist activity"/>
    <property type="evidence" value="ECO:0007669"/>
    <property type="project" value="TreeGrafter"/>
</dbReference>
<name>A0A6N8JBU1_9BACT</name>
<keyword evidence="1" id="KW-0472">Membrane</keyword>
<dbReference type="Gene3D" id="2.60.120.1440">
    <property type="match status" value="1"/>
</dbReference>
<accession>A0A6N8JBU1</accession>
<evidence type="ECO:0000256" key="1">
    <source>
        <dbReference type="SAM" id="Phobius"/>
    </source>
</evidence>
<dbReference type="OrthoDB" id="649653at2"/>
<keyword evidence="1" id="KW-1133">Transmembrane helix</keyword>
<dbReference type="Pfam" id="PF04773">
    <property type="entry name" value="FecR"/>
    <property type="match status" value="1"/>
</dbReference>
<gene>
    <name evidence="4" type="ORF">GO495_15110</name>
</gene>
<comment type="caution">
    <text evidence="4">The sequence shown here is derived from an EMBL/GenBank/DDBJ whole genome shotgun (WGS) entry which is preliminary data.</text>
</comment>
<evidence type="ECO:0000259" key="3">
    <source>
        <dbReference type="Pfam" id="PF16344"/>
    </source>
</evidence>
<dbReference type="InterPro" id="IPR012373">
    <property type="entry name" value="Ferrdict_sens_TM"/>
</dbReference>
<proteinExistence type="predicted"/>
<dbReference type="RefSeq" id="WP_157300559.1">
    <property type="nucleotide sequence ID" value="NZ_BAAAZB010000005.1"/>
</dbReference>
<feature type="domain" description="FecR protein" evidence="2">
    <location>
        <begin position="178"/>
        <end position="273"/>
    </location>
</feature>
<keyword evidence="1" id="KW-0812">Transmembrane</keyword>
<keyword evidence="5" id="KW-1185">Reference proteome</keyword>
<protein>
    <submittedName>
        <fullName evidence="4">DUF4974 domain-containing protein</fullName>
    </submittedName>
</protein>